<accession>A0ACC6JYE2</accession>
<reference evidence="1" key="1">
    <citation type="submission" date="2023-07" db="EMBL/GenBank/DDBJ databases">
        <title>Sorghum-associated microbial communities from plants grown in Nebraska, USA.</title>
        <authorList>
            <person name="Schachtman D."/>
        </authorList>
    </citation>
    <scope>NUCLEOTIDE SEQUENCE</scope>
    <source>
        <strain evidence="1">BE56</strain>
    </source>
</reference>
<organism evidence="1 2">
    <name type="scientific">Pseudomonas hunanensis</name>
    <dbReference type="NCBI Taxonomy" id="1247546"/>
    <lineage>
        <taxon>Bacteria</taxon>
        <taxon>Pseudomonadati</taxon>
        <taxon>Pseudomonadota</taxon>
        <taxon>Gammaproteobacteria</taxon>
        <taxon>Pseudomonadales</taxon>
        <taxon>Pseudomonadaceae</taxon>
        <taxon>Pseudomonas</taxon>
    </lineage>
</organism>
<evidence type="ECO:0000313" key="1">
    <source>
        <dbReference type="EMBL" id="MDR6711233.1"/>
    </source>
</evidence>
<protein>
    <submittedName>
        <fullName evidence="1">Uncharacterized protein</fullName>
    </submittedName>
</protein>
<name>A0ACC6JYE2_9PSED</name>
<gene>
    <name evidence="1" type="ORF">J2W83_000823</name>
</gene>
<keyword evidence="2" id="KW-1185">Reference proteome</keyword>
<dbReference type="Proteomes" id="UP001259587">
    <property type="component" value="Unassembled WGS sequence"/>
</dbReference>
<proteinExistence type="predicted"/>
<dbReference type="EMBL" id="JAVDTH010000003">
    <property type="protein sequence ID" value="MDR6711233.1"/>
    <property type="molecule type" value="Genomic_DNA"/>
</dbReference>
<sequence length="167" mass="18159">MDYRNRAAQLLLSAMALVGGYRDVSESSQSGHSFQIGTRNADIATIQQELAELTRGWKDLDRFFADALTASPTNQNSGCMEFGRASHLLHAIRALEISLKNATPPFLLMADHTSFRRAVAGVRGRLFQLDSLHKQAITAPSHVDSAIDFDGLRALADFTSAALAKIA</sequence>
<comment type="caution">
    <text evidence="1">The sequence shown here is derived from an EMBL/GenBank/DDBJ whole genome shotgun (WGS) entry which is preliminary data.</text>
</comment>
<evidence type="ECO:0000313" key="2">
    <source>
        <dbReference type="Proteomes" id="UP001259587"/>
    </source>
</evidence>